<name>A0A8T0HCR9_CERPU</name>
<gene>
    <name evidence="1" type="ORF">KC19_6G080800</name>
</gene>
<proteinExistence type="predicted"/>
<protein>
    <submittedName>
        <fullName evidence="1">Uncharacterized protein</fullName>
    </submittedName>
</protein>
<reference evidence="1 2" key="1">
    <citation type="submission" date="2020-06" db="EMBL/GenBank/DDBJ databases">
        <title>WGS assembly of Ceratodon purpureus strain R40.</title>
        <authorList>
            <person name="Carey S.B."/>
            <person name="Jenkins J."/>
            <person name="Shu S."/>
            <person name="Lovell J.T."/>
            <person name="Sreedasyam A."/>
            <person name="Maumus F."/>
            <person name="Tiley G.P."/>
            <person name="Fernandez-Pozo N."/>
            <person name="Barry K."/>
            <person name="Chen C."/>
            <person name="Wang M."/>
            <person name="Lipzen A."/>
            <person name="Daum C."/>
            <person name="Saski C.A."/>
            <person name="Payton A.C."/>
            <person name="Mcbreen J.C."/>
            <person name="Conrad R.E."/>
            <person name="Kollar L.M."/>
            <person name="Olsson S."/>
            <person name="Huttunen S."/>
            <person name="Landis J.B."/>
            <person name="Wickett N.J."/>
            <person name="Johnson M.G."/>
            <person name="Rensing S.A."/>
            <person name="Grimwood J."/>
            <person name="Schmutz J."/>
            <person name="Mcdaniel S.F."/>
        </authorList>
    </citation>
    <scope>NUCLEOTIDE SEQUENCE [LARGE SCALE GENOMIC DNA]</scope>
    <source>
        <strain evidence="1 2">R40</strain>
    </source>
</reference>
<keyword evidence="2" id="KW-1185">Reference proteome</keyword>
<evidence type="ECO:0000313" key="2">
    <source>
        <dbReference type="Proteomes" id="UP000822688"/>
    </source>
</evidence>
<comment type="caution">
    <text evidence="1">The sequence shown here is derived from an EMBL/GenBank/DDBJ whole genome shotgun (WGS) entry which is preliminary data.</text>
</comment>
<dbReference type="EMBL" id="CM026427">
    <property type="protein sequence ID" value="KAG0569293.1"/>
    <property type="molecule type" value="Genomic_DNA"/>
</dbReference>
<accession>A0A8T0HCR9</accession>
<evidence type="ECO:0000313" key="1">
    <source>
        <dbReference type="EMBL" id="KAG0569293.1"/>
    </source>
</evidence>
<organism evidence="1 2">
    <name type="scientific">Ceratodon purpureus</name>
    <name type="common">Fire moss</name>
    <name type="synonym">Dicranum purpureum</name>
    <dbReference type="NCBI Taxonomy" id="3225"/>
    <lineage>
        <taxon>Eukaryota</taxon>
        <taxon>Viridiplantae</taxon>
        <taxon>Streptophyta</taxon>
        <taxon>Embryophyta</taxon>
        <taxon>Bryophyta</taxon>
        <taxon>Bryophytina</taxon>
        <taxon>Bryopsida</taxon>
        <taxon>Dicranidae</taxon>
        <taxon>Pseudoditrichales</taxon>
        <taxon>Ditrichaceae</taxon>
        <taxon>Ceratodon</taxon>
    </lineage>
</organism>
<dbReference type="Proteomes" id="UP000822688">
    <property type="component" value="Chromosome 6"/>
</dbReference>
<dbReference type="AlphaFoldDB" id="A0A8T0HCR9"/>
<sequence>MQIIHYIYLHIIATKCLMTDKPIIQLERTKLSVAACMLVQNGQDRRRSFISPEGLRSAYNLTFLLKCSNKCIIHFCAGVDDKRLSLDMRSVAQSMFATEKRHSFSPSRGKISYADETHTWYLTDKETHPLARFQGPTDLVKEFTHSAASTGTPHLHVPKSPTQT</sequence>